<proteinExistence type="predicted"/>
<name>A0A154L440_9PROT</name>
<feature type="compositionally biased region" description="Pro residues" evidence="1">
    <location>
        <begin position="179"/>
        <end position="188"/>
    </location>
</feature>
<dbReference type="AlphaFoldDB" id="A0A154L440"/>
<feature type="compositionally biased region" description="Polar residues" evidence="1">
    <location>
        <begin position="138"/>
        <end position="169"/>
    </location>
</feature>
<feature type="compositionally biased region" description="Low complexity" evidence="1">
    <location>
        <begin position="65"/>
        <end position="81"/>
    </location>
</feature>
<dbReference type="OrthoDB" id="7366145at2"/>
<comment type="caution">
    <text evidence="2">The sequence shown here is derived from an EMBL/GenBank/DDBJ whole genome shotgun (WGS) entry which is preliminary data.</text>
</comment>
<protein>
    <submittedName>
        <fullName evidence="2">Uncharacterized protein</fullName>
    </submittedName>
</protein>
<dbReference type="RefSeq" id="WP_062952015.1">
    <property type="nucleotide sequence ID" value="NZ_LPVY01000013.1"/>
</dbReference>
<evidence type="ECO:0000256" key="1">
    <source>
        <dbReference type="SAM" id="MobiDB-lite"/>
    </source>
</evidence>
<feature type="region of interest" description="Disordered" evidence="1">
    <location>
        <begin position="50"/>
        <end position="94"/>
    </location>
</feature>
<evidence type="ECO:0000313" key="3">
    <source>
        <dbReference type="Proteomes" id="UP000076335"/>
    </source>
</evidence>
<dbReference type="EMBL" id="LPVY01000013">
    <property type="protein sequence ID" value="KZB64035.1"/>
    <property type="molecule type" value="Genomic_DNA"/>
</dbReference>
<accession>A0A154L440</accession>
<dbReference type="Proteomes" id="UP000076335">
    <property type="component" value="Unassembled WGS sequence"/>
</dbReference>
<gene>
    <name evidence="2" type="ORF">AUP42_19760</name>
</gene>
<reference evidence="2 3" key="1">
    <citation type="submission" date="2015-12" db="EMBL/GenBank/DDBJ databases">
        <title>Genome sequence of Thalassospira lucentensis MCCC 1A02072.</title>
        <authorList>
            <person name="Lu L."/>
            <person name="Lai Q."/>
            <person name="Shao Z."/>
            <person name="Qian P."/>
        </authorList>
    </citation>
    <scope>NUCLEOTIDE SEQUENCE [LARGE SCALE GENOMIC DNA]</scope>
    <source>
        <strain evidence="2 3">MCCC 1A02072</strain>
    </source>
</reference>
<organism evidence="2 3">
    <name type="scientific">Thalassospira lucentensis</name>
    <dbReference type="NCBI Taxonomy" id="168935"/>
    <lineage>
        <taxon>Bacteria</taxon>
        <taxon>Pseudomonadati</taxon>
        <taxon>Pseudomonadota</taxon>
        <taxon>Alphaproteobacteria</taxon>
        <taxon>Rhodospirillales</taxon>
        <taxon>Thalassospiraceae</taxon>
        <taxon>Thalassospira</taxon>
    </lineage>
</organism>
<sequence length="188" mass="19413">MTSGPNFPGVETASSKKDAVKKAFNQEYQATMKAMANAADRARTQILDQKLAAASHSRSTQDAKAAVAQSPSSGQSPAQSGGATGSMPPSDPGAMVMIEIANELRRIIVAEIDMRMNHLAKQVEEAIASSLSAAPEDATSSPIKTDDQAPTGTAADTSAKPDTSATPPAQTEPALPESSPDPQPPEKE</sequence>
<evidence type="ECO:0000313" key="2">
    <source>
        <dbReference type="EMBL" id="KZB64035.1"/>
    </source>
</evidence>
<feature type="region of interest" description="Disordered" evidence="1">
    <location>
        <begin position="130"/>
        <end position="188"/>
    </location>
</feature>